<evidence type="ECO:0000259" key="2">
    <source>
        <dbReference type="PROSITE" id="PS50943"/>
    </source>
</evidence>
<dbReference type="Pfam" id="PF01381">
    <property type="entry name" value="HTH_3"/>
    <property type="match status" value="1"/>
</dbReference>
<dbReference type="PANTHER" id="PTHR46797">
    <property type="entry name" value="HTH-TYPE TRANSCRIPTIONAL REGULATOR"/>
    <property type="match status" value="1"/>
</dbReference>
<sequence>MNVGERIKQRRKELKMSADALSERVGVSRSTIFRYEKGDIEKVGPEVLKKIADTLNISPAQLMGWEEQNADRKGAIATNNYNETDLRKMAENAKTFDGKPLNEEDIQAIQKIIEIYLKGRL</sequence>
<dbReference type="GO" id="GO:0005829">
    <property type="term" value="C:cytosol"/>
    <property type="evidence" value="ECO:0007669"/>
    <property type="project" value="TreeGrafter"/>
</dbReference>
<dbReference type="EMBL" id="JYGL01000001">
    <property type="protein sequence ID" value="KJQ58952.1"/>
    <property type="molecule type" value="Genomic_DNA"/>
</dbReference>
<dbReference type="SUPFAM" id="SSF47413">
    <property type="entry name" value="lambda repressor-like DNA-binding domains"/>
    <property type="match status" value="1"/>
</dbReference>
<reference evidence="3 4" key="1">
    <citation type="submission" date="2015-02" db="EMBL/GenBank/DDBJ databases">
        <title>Evolution of amylase-binding proteins of oral streptococcal species.</title>
        <authorList>
            <person name="Haase E.M."/>
        </authorList>
    </citation>
    <scope>NUCLEOTIDE SEQUENCE [LARGE SCALE GENOMIC DNA]</scope>
    <source>
        <strain evidence="3 4">G9B</strain>
    </source>
</reference>
<dbReference type="RefSeq" id="WP_008809315.1">
    <property type="nucleotide sequence ID" value="NZ_CABKOS010000002.1"/>
</dbReference>
<dbReference type="PROSITE" id="PS50943">
    <property type="entry name" value="HTH_CROC1"/>
    <property type="match status" value="1"/>
</dbReference>
<dbReference type="PANTHER" id="PTHR46797:SF1">
    <property type="entry name" value="METHYLPHOSPHONATE SYNTHASE"/>
    <property type="match status" value="1"/>
</dbReference>
<dbReference type="InterPro" id="IPR050807">
    <property type="entry name" value="TransReg_Diox_bact_type"/>
</dbReference>
<dbReference type="Gene3D" id="1.10.260.40">
    <property type="entry name" value="lambda repressor-like DNA-binding domains"/>
    <property type="match status" value="1"/>
</dbReference>
<dbReference type="InterPro" id="IPR001387">
    <property type="entry name" value="Cro/C1-type_HTH"/>
</dbReference>
<keyword evidence="1" id="KW-0238">DNA-binding</keyword>
<dbReference type="SMART" id="SM00530">
    <property type="entry name" value="HTH_XRE"/>
    <property type="match status" value="1"/>
</dbReference>
<name>A0AAW3H813_STRGN</name>
<gene>
    <name evidence="3" type="ORF">TZ86_00797</name>
</gene>
<accession>A0AAW3H813</accession>
<proteinExistence type="predicted"/>
<dbReference type="GO" id="GO:0003700">
    <property type="term" value="F:DNA-binding transcription factor activity"/>
    <property type="evidence" value="ECO:0007669"/>
    <property type="project" value="TreeGrafter"/>
</dbReference>
<dbReference type="Proteomes" id="UP000033658">
    <property type="component" value="Unassembled WGS sequence"/>
</dbReference>
<evidence type="ECO:0000256" key="1">
    <source>
        <dbReference type="ARBA" id="ARBA00023125"/>
    </source>
</evidence>
<dbReference type="AlphaFoldDB" id="A0AAW3H813"/>
<evidence type="ECO:0000313" key="3">
    <source>
        <dbReference type="EMBL" id="KJQ58952.1"/>
    </source>
</evidence>
<dbReference type="InterPro" id="IPR010982">
    <property type="entry name" value="Lambda_DNA-bd_dom_sf"/>
</dbReference>
<comment type="caution">
    <text evidence="3">The sequence shown here is derived from an EMBL/GenBank/DDBJ whole genome shotgun (WGS) entry which is preliminary data.</text>
</comment>
<dbReference type="CDD" id="cd00093">
    <property type="entry name" value="HTH_XRE"/>
    <property type="match status" value="1"/>
</dbReference>
<protein>
    <submittedName>
        <fullName evidence="3">Transcriptional repressor DicA</fullName>
    </submittedName>
</protein>
<feature type="domain" description="HTH cro/C1-type" evidence="2">
    <location>
        <begin position="7"/>
        <end position="62"/>
    </location>
</feature>
<evidence type="ECO:0000313" key="4">
    <source>
        <dbReference type="Proteomes" id="UP000033658"/>
    </source>
</evidence>
<dbReference type="GO" id="GO:0003677">
    <property type="term" value="F:DNA binding"/>
    <property type="evidence" value="ECO:0007669"/>
    <property type="project" value="UniProtKB-KW"/>
</dbReference>
<organism evidence="3 4">
    <name type="scientific">Streptococcus gordonii</name>
    <dbReference type="NCBI Taxonomy" id="1302"/>
    <lineage>
        <taxon>Bacteria</taxon>
        <taxon>Bacillati</taxon>
        <taxon>Bacillota</taxon>
        <taxon>Bacilli</taxon>
        <taxon>Lactobacillales</taxon>
        <taxon>Streptococcaceae</taxon>
        <taxon>Streptococcus</taxon>
    </lineage>
</organism>